<sequence>MNQGVQIAVCNSLATTPSDTGSKRYELIKLSTMDGPSENVRYPCGERVPAARPRCPMLYSAEDETVDEIKMYLDCRYICASEALHHIYRFPCQKKSDAIYRLSINFPDRQTVAYQPGNEKTAAQNSAKRGATLTVFFAKNKYFADQERAGKDLKEIKDSRKLTYIEMTKSFTFDKTGGEWKTRKRG</sequence>
<evidence type="ECO:0000313" key="1">
    <source>
        <dbReference type="EnsemblMetazoa" id="CJA17585.1"/>
    </source>
</evidence>
<proteinExistence type="predicted"/>
<reference evidence="1" key="2">
    <citation type="submission" date="2022-06" db="UniProtKB">
        <authorList>
            <consortium name="EnsemblMetazoa"/>
        </authorList>
    </citation>
    <scope>IDENTIFICATION</scope>
    <source>
        <strain evidence="1">DF5081</strain>
    </source>
</reference>
<organism evidence="1 2">
    <name type="scientific">Caenorhabditis japonica</name>
    <dbReference type="NCBI Taxonomy" id="281687"/>
    <lineage>
        <taxon>Eukaryota</taxon>
        <taxon>Metazoa</taxon>
        <taxon>Ecdysozoa</taxon>
        <taxon>Nematoda</taxon>
        <taxon>Chromadorea</taxon>
        <taxon>Rhabditida</taxon>
        <taxon>Rhabditina</taxon>
        <taxon>Rhabditomorpha</taxon>
        <taxon>Rhabditoidea</taxon>
        <taxon>Rhabditidae</taxon>
        <taxon>Peloderinae</taxon>
        <taxon>Caenorhabditis</taxon>
    </lineage>
</organism>
<dbReference type="AlphaFoldDB" id="A0A8R1I803"/>
<name>A0A8R1I803_CAEJA</name>
<protein>
    <submittedName>
        <fullName evidence="1">Uncharacterized protein</fullName>
    </submittedName>
</protein>
<dbReference type="EnsemblMetazoa" id="CJA17585.1">
    <property type="protein sequence ID" value="CJA17585.1"/>
    <property type="gene ID" value="WBGene00136789"/>
</dbReference>
<reference evidence="2" key="1">
    <citation type="submission" date="2010-08" db="EMBL/GenBank/DDBJ databases">
        <authorList>
            <consortium name="Caenorhabditis japonica Sequencing Consortium"/>
            <person name="Wilson R.K."/>
        </authorList>
    </citation>
    <scope>NUCLEOTIDE SEQUENCE [LARGE SCALE GENOMIC DNA]</scope>
    <source>
        <strain evidence="2">DF5081</strain>
    </source>
</reference>
<evidence type="ECO:0000313" key="2">
    <source>
        <dbReference type="Proteomes" id="UP000005237"/>
    </source>
</evidence>
<accession>A0A8R1I803</accession>
<keyword evidence="2" id="KW-1185">Reference proteome</keyword>
<dbReference type="Proteomes" id="UP000005237">
    <property type="component" value="Unassembled WGS sequence"/>
</dbReference>